<reference evidence="14" key="1">
    <citation type="submission" date="2023-02" db="EMBL/GenBank/DDBJ databases">
        <title>Host association and intracellularity evolved multiple times independently in the Rickettsiales.</title>
        <authorList>
            <person name="Castelli M."/>
            <person name="Nardi T."/>
            <person name="Gammuto L."/>
            <person name="Bellinzona G."/>
            <person name="Sabaneyeva E."/>
            <person name="Potekhin A."/>
            <person name="Serra V."/>
            <person name="Petroni G."/>
            <person name="Sassera D."/>
        </authorList>
    </citation>
    <scope>NUCLEOTIDE SEQUENCE</scope>
    <source>
        <strain evidence="14">USBL-36I1</strain>
    </source>
</reference>
<name>A0AAE5AGY6_9RICK</name>
<feature type="binding site" evidence="13">
    <location>
        <begin position="204"/>
        <end position="208"/>
    </location>
    <ligand>
        <name>NAD(+)</name>
        <dbReference type="ChEBI" id="CHEBI:57540"/>
    </ligand>
</feature>
<accession>A0AAE5AGY6</accession>
<keyword evidence="5" id="KW-0276">Fatty acid metabolism</keyword>
<comment type="pathway">
    <text evidence="1">Lipid metabolism; fatty acid biosynthesis.</text>
</comment>
<feature type="active site" description="Proton acceptor" evidence="12">
    <location>
        <position position="158"/>
    </location>
</feature>
<evidence type="ECO:0000256" key="5">
    <source>
        <dbReference type="ARBA" id="ARBA00022832"/>
    </source>
</evidence>
<dbReference type="InterPro" id="IPR036291">
    <property type="entry name" value="NAD(P)-bd_dom_sf"/>
</dbReference>
<keyword evidence="8 11" id="KW-0275">Fatty acid biosynthesis</keyword>
<keyword evidence="6 11" id="KW-0560">Oxidoreductase</keyword>
<keyword evidence="11 13" id="KW-0520">NAD</keyword>
<keyword evidence="4 11" id="KW-0444">Lipid biosynthesis</keyword>
<comment type="function">
    <text evidence="9">Catalyzes the reduction of a carbon-carbon double bond in an enoyl moiety that is covalently linked to an acyl carrier protein (ACP). Involved in the elongation cycle of fatty acid which are used in the lipid metabolism.</text>
</comment>
<feature type="binding site" evidence="13">
    <location>
        <position position="175"/>
    </location>
    <ligand>
        <name>NAD(+)</name>
        <dbReference type="ChEBI" id="CHEBI:57540"/>
    </ligand>
</feature>
<evidence type="ECO:0000256" key="3">
    <source>
        <dbReference type="ARBA" id="ARBA00011881"/>
    </source>
</evidence>
<evidence type="ECO:0000256" key="13">
    <source>
        <dbReference type="PIRSR" id="PIRSR000094-3"/>
    </source>
</evidence>
<evidence type="ECO:0000256" key="1">
    <source>
        <dbReference type="ARBA" id="ARBA00005194"/>
    </source>
</evidence>
<keyword evidence="15" id="KW-1185">Reference proteome</keyword>
<proteinExistence type="inferred from homology"/>
<feature type="binding site" evidence="13">
    <location>
        <position position="54"/>
    </location>
    <ligand>
        <name>NAD(+)</name>
        <dbReference type="ChEBI" id="CHEBI:57540"/>
    </ligand>
</feature>
<evidence type="ECO:0000313" key="14">
    <source>
        <dbReference type="EMBL" id="MDZ5761357.1"/>
    </source>
</evidence>
<keyword evidence="7" id="KW-0443">Lipid metabolism</keyword>
<dbReference type="RefSeq" id="WP_322498786.1">
    <property type="nucleotide sequence ID" value="NZ_JARGYU010000002.1"/>
</dbReference>
<dbReference type="InterPro" id="IPR002347">
    <property type="entry name" value="SDR_fam"/>
</dbReference>
<evidence type="ECO:0000256" key="10">
    <source>
        <dbReference type="ARBA" id="ARBA00048572"/>
    </source>
</evidence>
<dbReference type="PANTHER" id="PTHR43159">
    <property type="entry name" value="ENOYL-[ACYL-CARRIER-PROTEIN] REDUCTASE"/>
    <property type="match status" value="1"/>
</dbReference>
<feature type="binding site" evidence="13">
    <location>
        <position position="105"/>
    </location>
    <ligand>
        <name>NAD(+)</name>
        <dbReference type="ChEBI" id="CHEBI:57540"/>
    </ligand>
</feature>
<evidence type="ECO:0000256" key="12">
    <source>
        <dbReference type="PIRSR" id="PIRSR000094-1"/>
    </source>
</evidence>
<feature type="active site" description="Proton acceptor" evidence="12">
    <location>
        <position position="168"/>
    </location>
</feature>
<feature type="binding site" evidence="13">
    <location>
        <position position="27"/>
    </location>
    <ligand>
        <name>NAD(+)</name>
        <dbReference type="ChEBI" id="CHEBI:57540"/>
    </ligand>
</feature>
<dbReference type="GO" id="GO:0004318">
    <property type="term" value="F:enoyl-[acyl-carrier-protein] reductase (NADH) activity"/>
    <property type="evidence" value="ECO:0007669"/>
    <property type="project" value="UniProtKB-EC"/>
</dbReference>
<gene>
    <name evidence="14" type="ORF">Lyticum_00530</name>
</gene>
<sequence>MYQNNITDKEISIGNGMLKGKKGLIMGVANDRSLAWNIAQICHREGANIMISYQDDVFLKKVEPLASILNCEIIKCNVTNNESLTETFNQIEQKWENIDFIVHAIAFSDKNELRGRYVDTSLDNFLNTMHVSCYSFTAVAQKASKIMTNGGSILTLTYYGSSKVIPNYNVMGVAKSALECSVRYIANDLGDQNITVNAVSPGPVRTLASAGIGDFTKILDYTAKVSPMKRNIDAKDVGELSTFLLSDRAKNITGQIIYVDSGMSIMGI</sequence>
<dbReference type="InterPro" id="IPR014358">
    <property type="entry name" value="Enoyl-ACP_Rdtase_NADH"/>
</dbReference>
<dbReference type="EMBL" id="JARGYU010000002">
    <property type="protein sequence ID" value="MDZ5761357.1"/>
    <property type="molecule type" value="Genomic_DNA"/>
</dbReference>
<evidence type="ECO:0000256" key="7">
    <source>
        <dbReference type="ARBA" id="ARBA00023098"/>
    </source>
</evidence>
<dbReference type="CDD" id="cd05372">
    <property type="entry name" value="ENR_SDR"/>
    <property type="match status" value="1"/>
</dbReference>
<dbReference type="PIRSF" id="PIRSF000094">
    <property type="entry name" value="Enoyl-ACP_rdct"/>
    <property type="match status" value="1"/>
</dbReference>
<evidence type="ECO:0000256" key="6">
    <source>
        <dbReference type="ARBA" id="ARBA00023002"/>
    </source>
</evidence>
<protein>
    <recommendedName>
        <fullName evidence="11">Enoyl-[acyl-carrier-protein] reductase [NADH]</fullName>
        <ecNumber evidence="11">1.3.1.9</ecNumber>
    </recommendedName>
</protein>
<dbReference type="Pfam" id="PF13561">
    <property type="entry name" value="adh_short_C2"/>
    <property type="match status" value="1"/>
</dbReference>
<evidence type="ECO:0000256" key="2">
    <source>
        <dbReference type="ARBA" id="ARBA00009233"/>
    </source>
</evidence>
<dbReference type="EC" id="1.3.1.9" evidence="11"/>
<dbReference type="Gene3D" id="3.40.50.720">
    <property type="entry name" value="NAD(P)-binding Rossmann-like Domain"/>
    <property type="match status" value="1"/>
</dbReference>
<comment type="catalytic activity">
    <reaction evidence="10 11">
        <text>a 2,3-saturated acyl-[ACP] + NAD(+) = a (2E)-enoyl-[ACP] + NADH + H(+)</text>
        <dbReference type="Rhea" id="RHEA:10240"/>
        <dbReference type="Rhea" id="RHEA-COMP:9925"/>
        <dbReference type="Rhea" id="RHEA-COMP:9926"/>
        <dbReference type="ChEBI" id="CHEBI:15378"/>
        <dbReference type="ChEBI" id="CHEBI:57540"/>
        <dbReference type="ChEBI" id="CHEBI:57945"/>
        <dbReference type="ChEBI" id="CHEBI:78784"/>
        <dbReference type="ChEBI" id="CHEBI:78785"/>
        <dbReference type="EC" id="1.3.1.9"/>
    </reaction>
</comment>
<evidence type="ECO:0000256" key="11">
    <source>
        <dbReference type="PIRNR" id="PIRNR000094"/>
    </source>
</evidence>
<dbReference type="PANTHER" id="PTHR43159:SF2">
    <property type="entry name" value="ENOYL-[ACYL-CARRIER-PROTEIN] REDUCTASE [NADH], CHLOROPLASTIC"/>
    <property type="match status" value="1"/>
</dbReference>
<dbReference type="AlphaFoldDB" id="A0AAE5AGY6"/>
<organism evidence="14 15">
    <name type="scientific">Lyticum sinuosum</name>
    <dbReference type="NCBI Taxonomy" id="1332059"/>
    <lineage>
        <taxon>Bacteria</taxon>
        <taxon>Pseudomonadati</taxon>
        <taxon>Pseudomonadota</taxon>
        <taxon>Alphaproteobacteria</taxon>
        <taxon>Rickettsiales</taxon>
        <taxon>Lyticum</taxon>
    </lineage>
</organism>
<evidence type="ECO:0000256" key="4">
    <source>
        <dbReference type="ARBA" id="ARBA00022516"/>
    </source>
</evidence>
<evidence type="ECO:0000256" key="9">
    <source>
        <dbReference type="ARBA" id="ARBA00024967"/>
    </source>
</evidence>
<dbReference type="Gene3D" id="1.10.8.400">
    <property type="entry name" value="Enoyl acyl carrier protein reductase"/>
    <property type="match status" value="1"/>
</dbReference>
<comment type="similarity">
    <text evidence="2 11">Belongs to the short-chain dehydrogenases/reductases (SDR) family. FabI subfamily.</text>
</comment>
<evidence type="ECO:0000256" key="8">
    <source>
        <dbReference type="ARBA" id="ARBA00023160"/>
    </source>
</evidence>
<comment type="subunit">
    <text evidence="3">Homotetramer.</text>
</comment>
<dbReference type="GO" id="GO:0006633">
    <property type="term" value="P:fatty acid biosynthetic process"/>
    <property type="evidence" value="ECO:0007669"/>
    <property type="project" value="UniProtKB-KW"/>
</dbReference>
<dbReference type="SUPFAM" id="SSF51735">
    <property type="entry name" value="NAD(P)-binding Rossmann-fold domains"/>
    <property type="match status" value="1"/>
</dbReference>
<dbReference type="Proteomes" id="UP001289135">
    <property type="component" value="Unassembled WGS sequence"/>
</dbReference>
<comment type="caution">
    <text evidence="14">The sequence shown here is derived from an EMBL/GenBank/DDBJ whole genome shotgun (WGS) entry which is preliminary data.</text>
</comment>
<evidence type="ECO:0000313" key="15">
    <source>
        <dbReference type="Proteomes" id="UP001289135"/>
    </source>
</evidence>